<reference evidence="5" key="1">
    <citation type="submission" date="2012-12" db="EMBL/GenBank/DDBJ databases">
        <authorList>
            <person name="Hellsten U."/>
            <person name="Grimwood J."/>
            <person name="Chapman J.A."/>
            <person name="Shapiro H."/>
            <person name="Aerts A."/>
            <person name="Otillar R.P."/>
            <person name="Terry A.Y."/>
            <person name="Boore J.L."/>
            <person name="Simakov O."/>
            <person name="Marletaz F."/>
            <person name="Cho S.-J."/>
            <person name="Edsinger-Gonzales E."/>
            <person name="Havlak P."/>
            <person name="Kuo D.-H."/>
            <person name="Larsson T."/>
            <person name="Lv J."/>
            <person name="Arendt D."/>
            <person name="Savage R."/>
            <person name="Osoegawa K."/>
            <person name="de Jong P."/>
            <person name="Lindberg D.R."/>
            <person name="Seaver E.C."/>
            <person name="Weisblat D.A."/>
            <person name="Putnam N.H."/>
            <person name="Grigoriev I.V."/>
            <person name="Rokhsar D.S."/>
        </authorList>
    </citation>
    <scope>NUCLEOTIDE SEQUENCE</scope>
</reference>
<dbReference type="KEGG" id="hro:HELRODRAFT_172565"/>
<evidence type="ECO:0000313" key="3">
    <source>
        <dbReference type="EMBL" id="ESO04215.1"/>
    </source>
</evidence>
<dbReference type="AlphaFoldDB" id="T1F5I9"/>
<proteinExistence type="predicted"/>
<name>T1F5I9_HELRO</name>
<dbReference type="EMBL" id="AMQM01004277">
    <property type="status" value="NOT_ANNOTATED_CDS"/>
    <property type="molecule type" value="Genomic_DNA"/>
</dbReference>
<dbReference type="RefSeq" id="XP_009017484.1">
    <property type="nucleotide sequence ID" value="XM_009019236.1"/>
</dbReference>
<evidence type="ECO:0000256" key="2">
    <source>
        <dbReference type="SAM" id="Phobius"/>
    </source>
</evidence>
<feature type="compositionally biased region" description="Polar residues" evidence="1">
    <location>
        <begin position="1"/>
        <end position="37"/>
    </location>
</feature>
<keyword evidence="2" id="KW-0472">Membrane</keyword>
<reference evidence="4" key="3">
    <citation type="submission" date="2015-06" db="UniProtKB">
        <authorList>
            <consortium name="EnsemblMetazoa"/>
        </authorList>
    </citation>
    <scope>IDENTIFICATION</scope>
</reference>
<dbReference type="EnsemblMetazoa" id="HelroT172565">
    <property type="protein sequence ID" value="HelroP172565"/>
    <property type="gene ID" value="HelroG172565"/>
</dbReference>
<dbReference type="GeneID" id="20204088"/>
<keyword evidence="5" id="KW-1185">Reference proteome</keyword>
<dbReference type="InParanoid" id="T1F5I9"/>
<dbReference type="HOGENOM" id="CLU_1344567_0_0_1"/>
<evidence type="ECO:0000256" key="1">
    <source>
        <dbReference type="SAM" id="MobiDB-lite"/>
    </source>
</evidence>
<keyword evidence="2" id="KW-1133">Transmembrane helix</keyword>
<dbReference type="Proteomes" id="UP000015101">
    <property type="component" value="Unassembled WGS sequence"/>
</dbReference>
<feature type="transmembrane region" description="Helical" evidence="2">
    <location>
        <begin position="155"/>
        <end position="179"/>
    </location>
</feature>
<keyword evidence="2" id="KW-0812">Transmembrane</keyword>
<evidence type="ECO:0000313" key="5">
    <source>
        <dbReference type="Proteomes" id="UP000015101"/>
    </source>
</evidence>
<dbReference type="CTD" id="20204088"/>
<protein>
    <submittedName>
        <fullName evidence="3 4">Uncharacterized protein</fullName>
    </submittedName>
</protein>
<gene>
    <name evidence="4" type="primary">20204088</name>
    <name evidence="3" type="ORF">HELRODRAFT_172565</name>
</gene>
<reference evidence="3 5" key="2">
    <citation type="journal article" date="2013" name="Nature">
        <title>Insights into bilaterian evolution from three spiralian genomes.</title>
        <authorList>
            <person name="Simakov O."/>
            <person name="Marletaz F."/>
            <person name="Cho S.J."/>
            <person name="Edsinger-Gonzales E."/>
            <person name="Havlak P."/>
            <person name="Hellsten U."/>
            <person name="Kuo D.H."/>
            <person name="Larsson T."/>
            <person name="Lv J."/>
            <person name="Arendt D."/>
            <person name="Savage R."/>
            <person name="Osoegawa K."/>
            <person name="de Jong P."/>
            <person name="Grimwood J."/>
            <person name="Chapman J.A."/>
            <person name="Shapiro H."/>
            <person name="Aerts A."/>
            <person name="Otillar R.P."/>
            <person name="Terry A.Y."/>
            <person name="Boore J.L."/>
            <person name="Grigoriev I.V."/>
            <person name="Lindberg D.R."/>
            <person name="Seaver E.C."/>
            <person name="Weisblat D.A."/>
            <person name="Putnam N.H."/>
            <person name="Rokhsar D.S."/>
        </authorList>
    </citation>
    <scope>NUCLEOTIDE SEQUENCE</scope>
</reference>
<feature type="compositionally biased region" description="Basic and acidic residues" evidence="1">
    <location>
        <begin position="38"/>
        <end position="50"/>
    </location>
</feature>
<accession>T1F5I9</accession>
<feature type="region of interest" description="Disordered" evidence="1">
    <location>
        <begin position="1"/>
        <end position="52"/>
    </location>
</feature>
<organism evidence="4 5">
    <name type="scientific">Helobdella robusta</name>
    <name type="common">Californian leech</name>
    <dbReference type="NCBI Taxonomy" id="6412"/>
    <lineage>
        <taxon>Eukaryota</taxon>
        <taxon>Metazoa</taxon>
        <taxon>Spiralia</taxon>
        <taxon>Lophotrochozoa</taxon>
        <taxon>Annelida</taxon>
        <taxon>Clitellata</taxon>
        <taxon>Hirudinea</taxon>
        <taxon>Rhynchobdellida</taxon>
        <taxon>Glossiphoniidae</taxon>
        <taxon>Helobdella</taxon>
    </lineage>
</organism>
<feature type="transmembrane region" description="Helical" evidence="2">
    <location>
        <begin position="185"/>
        <end position="203"/>
    </location>
</feature>
<sequence length="204" mass="22894">MFSSDNKIPLNRSSMNNFNTSSQINIGKNKTDNGNIETNKKQGNNKDNKMKTRKTQVIVRRIRNIINQTSLYLTNNSIVQTALNKLANQTSLLLANDSSVQQAVNKVANILTFKNLMETIKTKEIVKQKEAEVVQQVKQMADDMAFSYVRIVKNYLVSICCSVGIVGVTLCLLCSLFALSKTCRFILALVGLGLAIYLIVYWVY</sequence>
<evidence type="ECO:0000313" key="4">
    <source>
        <dbReference type="EnsemblMetazoa" id="HelroP172565"/>
    </source>
</evidence>
<dbReference type="EMBL" id="KB096502">
    <property type="protein sequence ID" value="ESO04215.1"/>
    <property type="molecule type" value="Genomic_DNA"/>
</dbReference>